<dbReference type="Proteomes" id="UP000266861">
    <property type="component" value="Unassembled WGS sequence"/>
</dbReference>
<protein>
    <submittedName>
        <fullName evidence="1">Uncharacterized protein</fullName>
    </submittedName>
</protein>
<sequence>MYKIHDDSTKFIEFLGTDTENGIETIFTERQGHSLYEFINRDDPLRPFIDFDLPQEKLNKIDPKLTRKEVYRFFQKDWDIKTLTIASSCDQKKMSYHISTSELRLQNIAKVALFVELVRKKLPVGLRDKEIIDNIANKKSFSLRILGAPKIIEKTNEYVRPKKAVGLKDGTIFNFMLYPPNDDAPVIDTHLLIVPKKTVKNSKSENGTIEVEVDYIEKLLKIVNIEDFDVLYPPPKGKTYRYYCHHADQETTQGRKPSLKLVINETVEDQEKTLPSPVKLDRSRILDPNDQFVWDDLLDMCTSGEKYTRDKVEDDNGGLTFDMVSKLELAKYEIKLVELGGEIIKLRNMIE</sequence>
<comment type="caution">
    <text evidence="1">The sequence shown here is derived from an EMBL/GenBank/DDBJ whole genome shotgun (WGS) entry which is preliminary data.</text>
</comment>
<keyword evidence="2" id="KW-1185">Reference proteome</keyword>
<dbReference type="EMBL" id="PQFF01000109">
    <property type="protein sequence ID" value="RHZ81773.1"/>
    <property type="molecule type" value="Genomic_DNA"/>
</dbReference>
<reference evidence="1 2" key="1">
    <citation type="submission" date="2018-08" db="EMBL/GenBank/DDBJ databases">
        <title>Genome and evolution of the arbuscular mycorrhizal fungus Diversispora epigaea (formerly Glomus versiforme) and its bacterial endosymbionts.</title>
        <authorList>
            <person name="Sun X."/>
            <person name="Fei Z."/>
            <person name="Harrison M."/>
        </authorList>
    </citation>
    <scope>NUCLEOTIDE SEQUENCE [LARGE SCALE GENOMIC DNA]</scope>
    <source>
        <strain evidence="1 2">IT104</strain>
    </source>
</reference>
<accession>A0A397J9U7</accession>
<dbReference type="OrthoDB" id="2395931at2759"/>
<name>A0A397J9U7_9GLOM</name>
<evidence type="ECO:0000313" key="1">
    <source>
        <dbReference type="EMBL" id="RHZ81773.1"/>
    </source>
</evidence>
<organism evidence="1 2">
    <name type="scientific">Diversispora epigaea</name>
    <dbReference type="NCBI Taxonomy" id="1348612"/>
    <lineage>
        <taxon>Eukaryota</taxon>
        <taxon>Fungi</taxon>
        <taxon>Fungi incertae sedis</taxon>
        <taxon>Mucoromycota</taxon>
        <taxon>Glomeromycotina</taxon>
        <taxon>Glomeromycetes</taxon>
        <taxon>Diversisporales</taxon>
        <taxon>Diversisporaceae</taxon>
        <taxon>Diversispora</taxon>
    </lineage>
</organism>
<proteinExistence type="predicted"/>
<evidence type="ECO:0000313" key="2">
    <source>
        <dbReference type="Proteomes" id="UP000266861"/>
    </source>
</evidence>
<gene>
    <name evidence="1" type="ORF">Glove_117g269</name>
</gene>
<dbReference type="AlphaFoldDB" id="A0A397J9U7"/>